<comment type="caution">
    <text evidence="2">The sequence shown here is derived from an EMBL/GenBank/DDBJ whole genome shotgun (WGS) entry which is preliminary data.</text>
</comment>
<proteinExistence type="predicted"/>
<dbReference type="Gene3D" id="3.40.50.1820">
    <property type="entry name" value="alpha/beta hydrolase"/>
    <property type="match status" value="1"/>
</dbReference>
<organism evidence="2 3">
    <name type="scientific">Stagnimonas aquatica</name>
    <dbReference type="NCBI Taxonomy" id="2689987"/>
    <lineage>
        <taxon>Bacteria</taxon>
        <taxon>Pseudomonadati</taxon>
        <taxon>Pseudomonadota</taxon>
        <taxon>Gammaproteobacteria</taxon>
        <taxon>Nevskiales</taxon>
        <taxon>Nevskiaceae</taxon>
        <taxon>Stagnimonas</taxon>
    </lineage>
</organism>
<reference evidence="2 3" key="1">
    <citation type="submission" date="2018-10" db="EMBL/GenBank/DDBJ databases">
        <authorList>
            <person name="Chen W.-M."/>
        </authorList>
    </citation>
    <scope>NUCLEOTIDE SEQUENCE [LARGE SCALE GENOMIC DNA]</scope>
    <source>
        <strain evidence="2 3">THS-13</strain>
    </source>
</reference>
<dbReference type="Pfam" id="PF12697">
    <property type="entry name" value="Abhydrolase_6"/>
    <property type="match status" value="1"/>
</dbReference>
<evidence type="ECO:0000259" key="1">
    <source>
        <dbReference type="Pfam" id="PF12697"/>
    </source>
</evidence>
<dbReference type="PANTHER" id="PTHR43139:SF52">
    <property type="entry name" value="SI:DKEY-122A22.2"/>
    <property type="match status" value="1"/>
</dbReference>
<keyword evidence="2" id="KW-0378">Hydrolase</keyword>
<dbReference type="GO" id="GO:0016787">
    <property type="term" value="F:hydrolase activity"/>
    <property type="evidence" value="ECO:0007669"/>
    <property type="project" value="UniProtKB-KW"/>
</dbReference>
<evidence type="ECO:0000313" key="3">
    <source>
        <dbReference type="Proteomes" id="UP000282106"/>
    </source>
</evidence>
<dbReference type="Proteomes" id="UP000282106">
    <property type="component" value="Unassembled WGS sequence"/>
</dbReference>
<evidence type="ECO:0000313" key="2">
    <source>
        <dbReference type="EMBL" id="ROH88722.1"/>
    </source>
</evidence>
<feature type="domain" description="AB hydrolase-1" evidence="1">
    <location>
        <begin position="18"/>
        <end position="267"/>
    </location>
</feature>
<dbReference type="RefSeq" id="WP_123212344.1">
    <property type="nucleotide sequence ID" value="NZ_RJVO01000006.1"/>
</dbReference>
<dbReference type="SUPFAM" id="SSF53474">
    <property type="entry name" value="alpha/beta-Hydrolases"/>
    <property type="match status" value="1"/>
</dbReference>
<dbReference type="InterPro" id="IPR029058">
    <property type="entry name" value="AB_hydrolase_fold"/>
</dbReference>
<keyword evidence="3" id="KW-1185">Reference proteome</keyword>
<name>A0A3N0V7Y8_9GAMM</name>
<dbReference type="InterPro" id="IPR052370">
    <property type="entry name" value="Meta-cleavage_hydrolase"/>
</dbReference>
<accession>A0A3N0V7Y8</accession>
<dbReference type="EMBL" id="RJVO01000006">
    <property type="protein sequence ID" value="ROH88722.1"/>
    <property type="molecule type" value="Genomic_DNA"/>
</dbReference>
<dbReference type="AlphaFoldDB" id="A0A3N0V7Y8"/>
<dbReference type="InterPro" id="IPR000073">
    <property type="entry name" value="AB_hydrolase_1"/>
</dbReference>
<gene>
    <name evidence="2" type="ORF">ED208_12965</name>
</gene>
<protein>
    <submittedName>
        <fullName evidence="2">Alpha/beta hydrolase</fullName>
    </submittedName>
</protein>
<dbReference type="PANTHER" id="PTHR43139">
    <property type="entry name" value="SI:DKEY-122A22.2"/>
    <property type="match status" value="1"/>
</dbReference>
<dbReference type="InParanoid" id="A0A3N0V7Y8"/>
<sequence>MSRDYRLMGRPGALPTIVLEAGGGASRAWWAWVQAALARQTLVYSYDRAGLGEYGSAPLAVDAEAVSARLAARLAAAALPGSYLLVGHSLGALYARHYAASHPEQVCGLVMVDATAMDPALTTPGLRWLPLLAGLLRLGQGLASLGLLRRFHPGAGLVAGLPELARAQALAGISRPLHLGSFLRELRAIPVIQQRLAERPLPPALPLLVVSAGRGKLKPGEPPQASASLRHHAEVAARSTRGQHRLIAEASHGSLLTTEAHAERLAAEILAFARDCVGARA</sequence>